<evidence type="ECO:0000256" key="7">
    <source>
        <dbReference type="ARBA" id="ARBA00047899"/>
    </source>
</evidence>
<sequence>NSRKELNDIRFEFIIGKDTAEGIAGELVGAGLVDPQDSVPISTNLAKLLVSHGLNPPSKAVTFHLNSTGPNEQFDDKTLIGFAQISIVDQS</sequence>
<keyword evidence="2" id="KW-0723">Serine/threonine-protein kinase</keyword>
<comment type="caution">
    <text evidence="10">The sequence shown here is derived from an EMBL/GenBank/DDBJ whole genome shotgun (WGS) entry which is preliminary data.</text>
</comment>
<gene>
    <name evidence="10" type="primary">jg25962</name>
    <name evidence="10" type="ORF">PAEG_LOCUS7958</name>
</gene>
<dbReference type="EMBL" id="CAKXAJ010023180">
    <property type="protein sequence ID" value="CAH2227580.1"/>
    <property type="molecule type" value="Genomic_DNA"/>
</dbReference>
<evidence type="ECO:0000313" key="10">
    <source>
        <dbReference type="EMBL" id="CAH2227580.1"/>
    </source>
</evidence>
<feature type="non-terminal residue" evidence="10">
    <location>
        <position position="1"/>
    </location>
</feature>
<dbReference type="GO" id="GO:0005524">
    <property type="term" value="F:ATP binding"/>
    <property type="evidence" value="ECO:0007669"/>
    <property type="project" value="UniProtKB-KW"/>
</dbReference>
<evidence type="ECO:0000256" key="3">
    <source>
        <dbReference type="ARBA" id="ARBA00022679"/>
    </source>
</evidence>
<dbReference type="AlphaFoldDB" id="A0A8S4R108"/>
<reference evidence="10" key="1">
    <citation type="submission" date="2022-03" db="EMBL/GenBank/DDBJ databases">
        <authorList>
            <person name="Lindestad O."/>
        </authorList>
    </citation>
    <scope>NUCLEOTIDE SEQUENCE</scope>
</reference>
<evidence type="ECO:0000313" key="11">
    <source>
        <dbReference type="Proteomes" id="UP000838756"/>
    </source>
</evidence>
<evidence type="ECO:0000256" key="8">
    <source>
        <dbReference type="ARBA" id="ARBA00048679"/>
    </source>
</evidence>
<dbReference type="Pfam" id="PF12202">
    <property type="entry name" value="OSR1_C"/>
    <property type="match status" value="1"/>
</dbReference>
<keyword evidence="4" id="KW-0547">Nucleotide-binding</keyword>
<comment type="catalytic activity">
    <reaction evidence="8">
        <text>L-seryl-[protein] + ATP = O-phospho-L-seryl-[protein] + ADP + H(+)</text>
        <dbReference type="Rhea" id="RHEA:17989"/>
        <dbReference type="Rhea" id="RHEA-COMP:9863"/>
        <dbReference type="Rhea" id="RHEA-COMP:11604"/>
        <dbReference type="ChEBI" id="CHEBI:15378"/>
        <dbReference type="ChEBI" id="CHEBI:29999"/>
        <dbReference type="ChEBI" id="CHEBI:30616"/>
        <dbReference type="ChEBI" id="CHEBI:83421"/>
        <dbReference type="ChEBI" id="CHEBI:456216"/>
        <dbReference type="EC" id="2.7.11.1"/>
    </reaction>
</comment>
<dbReference type="OrthoDB" id="8693905at2759"/>
<keyword evidence="6" id="KW-0067">ATP-binding</keyword>
<comment type="catalytic activity">
    <reaction evidence="7">
        <text>L-threonyl-[protein] + ATP = O-phospho-L-threonyl-[protein] + ADP + H(+)</text>
        <dbReference type="Rhea" id="RHEA:46608"/>
        <dbReference type="Rhea" id="RHEA-COMP:11060"/>
        <dbReference type="Rhea" id="RHEA-COMP:11605"/>
        <dbReference type="ChEBI" id="CHEBI:15378"/>
        <dbReference type="ChEBI" id="CHEBI:30013"/>
        <dbReference type="ChEBI" id="CHEBI:30616"/>
        <dbReference type="ChEBI" id="CHEBI:61977"/>
        <dbReference type="ChEBI" id="CHEBI:456216"/>
        <dbReference type="EC" id="2.7.11.1"/>
    </reaction>
</comment>
<evidence type="ECO:0000256" key="4">
    <source>
        <dbReference type="ARBA" id="ARBA00022741"/>
    </source>
</evidence>
<evidence type="ECO:0000256" key="5">
    <source>
        <dbReference type="ARBA" id="ARBA00022777"/>
    </source>
</evidence>
<evidence type="ECO:0000256" key="1">
    <source>
        <dbReference type="ARBA" id="ARBA00012513"/>
    </source>
</evidence>
<evidence type="ECO:0000259" key="9">
    <source>
        <dbReference type="Pfam" id="PF12202"/>
    </source>
</evidence>
<dbReference type="GO" id="GO:0004674">
    <property type="term" value="F:protein serine/threonine kinase activity"/>
    <property type="evidence" value="ECO:0007669"/>
    <property type="project" value="UniProtKB-KW"/>
</dbReference>
<dbReference type="Gene3D" id="3.10.20.90">
    <property type="entry name" value="Phosphatidylinositol 3-kinase Catalytic Subunit, Chain A, domain 1"/>
    <property type="match status" value="1"/>
</dbReference>
<dbReference type="InterPro" id="IPR024678">
    <property type="entry name" value="Kinase_OSR1/WNK_CCT"/>
</dbReference>
<keyword evidence="11" id="KW-1185">Reference proteome</keyword>
<keyword evidence="5" id="KW-0418">Kinase</keyword>
<organism evidence="10 11">
    <name type="scientific">Pararge aegeria aegeria</name>
    <dbReference type="NCBI Taxonomy" id="348720"/>
    <lineage>
        <taxon>Eukaryota</taxon>
        <taxon>Metazoa</taxon>
        <taxon>Ecdysozoa</taxon>
        <taxon>Arthropoda</taxon>
        <taxon>Hexapoda</taxon>
        <taxon>Insecta</taxon>
        <taxon>Pterygota</taxon>
        <taxon>Neoptera</taxon>
        <taxon>Endopterygota</taxon>
        <taxon>Lepidoptera</taxon>
        <taxon>Glossata</taxon>
        <taxon>Ditrysia</taxon>
        <taxon>Papilionoidea</taxon>
        <taxon>Nymphalidae</taxon>
        <taxon>Satyrinae</taxon>
        <taxon>Satyrini</taxon>
        <taxon>Parargina</taxon>
        <taxon>Pararge</taxon>
    </lineage>
</organism>
<evidence type="ECO:0000256" key="6">
    <source>
        <dbReference type="ARBA" id="ARBA00022840"/>
    </source>
</evidence>
<protein>
    <recommendedName>
        <fullName evidence="1">non-specific serine/threonine protein kinase</fullName>
        <ecNumber evidence="1">2.7.11.1</ecNumber>
    </recommendedName>
</protein>
<proteinExistence type="predicted"/>
<dbReference type="Proteomes" id="UP000838756">
    <property type="component" value="Unassembled WGS sequence"/>
</dbReference>
<dbReference type="EC" id="2.7.11.1" evidence="1"/>
<evidence type="ECO:0000256" key="2">
    <source>
        <dbReference type="ARBA" id="ARBA00022527"/>
    </source>
</evidence>
<feature type="domain" description="Serine/threonine-protein kinase OSR1/WNK CCT" evidence="9">
    <location>
        <begin position="2"/>
        <end position="48"/>
    </location>
</feature>
<accession>A0A8S4R108</accession>
<keyword evidence="3" id="KW-0808">Transferase</keyword>
<name>A0A8S4R108_9NEOP</name>